<evidence type="ECO:0000313" key="1">
    <source>
        <dbReference type="EMBL" id="QNH95881.1"/>
    </source>
</evidence>
<evidence type="ECO:0000313" key="2">
    <source>
        <dbReference type="Proteomes" id="UP000515275"/>
    </source>
</evidence>
<keyword evidence="2" id="KW-1185">Reference proteome</keyword>
<dbReference type="EMBL" id="CP046883">
    <property type="protein sequence ID" value="QNH95881.1"/>
    <property type="molecule type" value="Genomic_DNA"/>
</dbReference>
<dbReference type="AlphaFoldDB" id="A0A7G7YN11"/>
<dbReference type="KEGG" id="cans:GP473_03590"/>
<dbReference type="RefSeq" id="WP_186277153.1">
    <property type="nucleotide sequence ID" value="NZ_CP046883.1"/>
</dbReference>
<name>A0A7G7YN11_9CORY</name>
<sequence length="146" mass="16181">MLTLTTAPANILSNPVRVSVGSGLSVTIPDGPGRPSVRWHERAEIMRHRLKELYDRTGAALECRRDGSWLEVRVVDEELPACSLLTHPRLSELLVEALEIHFGAFPAVYYREGKIRARVAEDAPHVEGWIGPLDLSAGYCMALPLK</sequence>
<gene>
    <name evidence="1" type="ORF">GP473_03590</name>
</gene>
<organism evidence="1 2">
    <name type="scientific">Corynebacterium anserum</name>
    <dbReference type="NCBI Taxonomy" id="2684406"/>
    <lineage>
        <taxon>Bacteria</taxon>
        <taxon>Bacillati</taxon>
        <taxon>Actinomycetota</taxon>
        <taxon>Actinomycetes</taxon>
        <taxon>Mycobacteriales</taxon>
        <taxon>Corynebacteriaceae</taxon>
        <taxon>Corynebacterium</taxon>
    </lineage>
</organism>
<reference evidence="1 2" key="1">
    <citation type="submission" date="2019-12" db="EMBL/GenBank/DDBJ databases">
        <title>Corynebacterium sp. nov., isolated from feces of the Anser Albifrons in China.</title>
        <authorList>
            <person name="Liu Q."/>
        </authorList>
    </citation>
    <scope>NUCLEOTIDE SEQUENCE [LARGE SCALE GENOMIC DNA]</scope>
    <source>
        <strain evidence="1 2">23H37-10</strain>
    </source>
</reference>
<accession>A0A7G7YN11</accession>
<protein>
    <submittedName>
        <fullName evidence="1">Uncharacterized protein</fullName>
    </submittedName>
</protein>
<dbReference type="Proteomes" id="UP000515275">
    <property type="component" value="Chromosome"/>
</dbReference>
<proteinExistence type="predicted"/>